<keyword evidence="9" id="KW-0540">Nuclease</keyword>
<dbReference type="AlphaFoldDB" id="B3T9U7"/>
<protein>
    <submittedName>
        <fullName evidence="9">Putative AP endonuclease family 2</fullName>
    </submittedName>
</protein>
<reference evidence="9" key="1">
    <citation type="journal article" date="2008" name="ISME J.">
        <title>Genomic patterns of recombination, clonal divergence and environment in marine microbial populations.</title>
        <authorList>
            <person name="Konstantinidis K.T."/>
            <person name="Delong E.F."/>
        </authorList>
    </citation>
    <scope>NUCLEOTIDE SEQUENCE</scope>
</reference>
<evidence type="ECO:0000256" key="5">
    <source>
        <dbReference type="ARBA" id="ARBA00022801"/>
    </source>
</evidence>
<comment type="similarity">
    <text evidence="2">Belongs to the AP endonuclease 2 family.</text>
</comment>
<gene>
    <name evidence="9" type="ORF">ALOHA_HF4000APKG7H23ctg3g21</name>
</gene>
<keyword evidence="4" id="KW-0227">DNA damage</keyword>
<dbReference type="HAMAP" id="MF_00152">
    <property type="entry name" value="Nfo"/>
    <property type="match status" value="1"/>
</dbReference>
<sequence length="285" mass="30792">MRLGAHVSAAGGIDLAIDRGVEIGAEAVQIFASSNQQWAFKPLDEKQTASFKTKALEHSIGPNVLHGIYLVTLGTEEPELLRRGVQSLVNYMNAAHDLGMLGVVFHLGSHKGAGFEAVFRQVVESMNRVLDNSPDDTLLIMENSAGMGNHIGSKFHELGTLLKEVGSPRVKVCLDTQHSFAAGYDLTTPEAVAGTLRQFDGEIGLEHLAAIHCNDSKRDLGAGVDRHENIGEGYMGLEAFEAILAAPALRDVPFYLEVPGFEGHGPDRRNMDIIKSIREKQAISA</sequence>
<dbReference type="PANTHER" id="PTHR21445:SF0">
    <property type="entry name" value="APURINIC-APYRIMIDINIC ENDONUCLEASE"/>
    <property type="match status" value="1"/>
</dbReference>
<evidence type="ECO:0000256" key="3">
    <source>
        <dbReference type="ARBA" id="ARBA00022723"/>
    </source>
</evidence>
<keyword evidence="7" id="KW-0234">DNA repair</keyword>
<dbReference type="Pfam" id="PF01261">
    <property type="entry name" value="AP_endonuc_2"/>
    <property type="match status" value="1"/>
</dbReference>
<dbReference type="CDD" id="cd00019">
    <property type="entry name" value="AP2Ec"/>
    <property type="match status" value="1"/>
</dbReference>
<keyword evidence="9" id="KW-0255">Endonuclease</keyword>
<dbReference type="PANTHER" id="PTHR21445">
    <property type="entry name" value="ENDONUCLEASE IV ENDODEOXYRIBONUCLEASE IV"/>
    <property type="match status" value="1"/>
</dbReference>
<dbReference type="PROSITE" id="PS51432">
    <property type="entry name" value="AP_NUCLEASE_F2_4"/>
    <property type="match status" value="1"/>
</dbReference>
<keyword evidence="5" id="KW-0378">Hydrolase</keyword>
<keyword evidence="6" id="KW-0862">Zinc</keyword>
<dbReference type="NCBIfam" id="TIGR00587">
    <property type="entry name" value="nfo"/>
    <property type="match status" value="1"/>
</dbReference>
<dbReference type="GO" id="GO:0008081">
    <property type="term" value="F:phosphoric diester hydrolase activity"/>
    <property type="evidence" value="ECO:0007669"/>
    <property type="project" value="TreeGrafter"/>
</dbReference>
<keyword evidence="3" id="KW-0479">Metal-binding</keyword>
<dbReference type="Gene3D" id="3.20.20.150">
    <property type="entry name" value="Divalent-metal-dependent TIM barrel enzymes"/>
    <property type="match status" value="1"/>
</dbReference>
<dbReference type="SUPFAM" id="SSF51658">
    <property type="entry name" value="Xylose isomerase-like"/>
    <property type="match status" value="1"/>
</dbReference>
<dbReference type="EMBL" id="EU016649">
    <property type="protein sequence ID" value="ABZ09356.1"/>
    <property type="molecule type" value="Genomic_DNA"/>
</dbReference>
<dbReference type="GO" id="GO:0003906">
    <property type="term" value="F:DNA-(apurinic or apyrimidinic site) endonuclease activity"/>
    <property type="evidence" value="ECO:0007669"/>
    <property type="project" value="TreeGrafter"/>
</dbReference>
<evidence type="ECO:0000313" key="9">
    <source>
        <dbReference type="EMBL" id="ABZ09356.1"/>
    </source>
</evidence>
<dbReference type="SMART" id="SM00518">
    <property type="entry name" value="AP2Ec"/>
    <property type="match status" value="1"/>
</dbReference>
<dbReference type="FunFam" id="3.20.20.150:FF:000001">
    <property type="entry name" value="Probable endonuclease 4"/>
    <property type="match status" value="1"/>
</dbReference>
<dbReference type="InterPro" id="IPR018246">
    <property type="entry name" value="AP_endonuc_F2_Zn_BS"/>
</dbReference>
<dbReference type="InterPro" id="IPR036237">
    <property type="entry name" value="Xyl_isomerase-like_sf"/>
</dbReference>
<feature type="domain" description="Xylose isomerase-like TIM barrel" evidence="8">
    <location>
        <begin position="20"/>
        <end position="264"/>
    </location>
</feature>
<dbReference type="PROSITE" id="PS00731">
    <property type="entry name" value="AP_NUCLEASE_F2_3"/>
    <property type="match status" value="1"/>
</dbReference>
<evidence type="ECO:0000256" key="7">
    <source>
        <dbReference type="ARBA" id="ARBA00023204"/>
    </source>
</evidence>
<name>B3T9U7_9ZZZZ</name>
<dbReference type="GO" id="GO:0003677">
    <property type="term" value="F:DNA binding"/>
    <property type="evidence" value="ECO:0007669"/>
    <property type="project" value="InterPro"/>
</dbReference>
<accession>B3T9U7</accession>
<dbReference type="GO" id="GO:0006284">
    <property type="term" value="P:base-excision repair"/>
    <property type="evidence" value="ECO:0007669"/>
    <property type="project" value="TreeGrafter"/>
</dbReference>
<proteinExistence type="inferred from homology"/>
<dbReference type="InterPro" id="IPR001719">
    <property type="entry name" value="AP_endonuc_2"/>
</dbReference>
<dbReference type="GO" id="GO:0008270">
    <property type="term" value="F:zinc ion binding"/>
    <property type="evidence" value="ECO:0007669"/>
    <property type="project" value="InterPro"/>
</dbReference>
<comment type="cofactor">
    <cofactor evidence="1">
        <name>Zn(2+)</name>
        <dbReference type="ChEBI" id="CHEBI:29105"/>
    </cofactor>
</comment>
<dbReference type="InterPro" id="IPR013022">
    <property type="entry name" value="Xyl_isomerase-like_TIM-brl"/>
</dbReference>
<evidence type="ECO:0000259" key="8">
    <source>
        <dbReference type="Pfam" id="PF01261"/>
    </source>
</evidence>
<organism evidence="9">
    <name type="scientific">uncultured marine microorganism HF4000_APKG7H23</name>
    <dbReference type="NCBI Taxonomy" id="455551"/>
    <lineage>
        <taxon>unclassified sequences</taxon>
        <taxon>environmental samples</taxon>
    </lineage>
</organism>
<evidence type="ECO:0000256" key="6">
    <source>
        <dbReference type="ARBA" id="ARBA00022833"/>
    </source>
</evidence>
<evidence type="ECO:0000256" key="2">
    <source>
        <dbReference type="ARBA" id="ARBA00005340"/>
    </source>
</evidence>
<evidence type="ECO:0000256" key="4">
    <source>
        <dbReference type="ARBA" id="ARBA00022763"/>
    </source>
</evidence>
<evidence type="ECO:0000256" key="1">
    <source>
        <dbReference type="ARBA" id="ARBA00001947"/>
    </source>
</evidence>